<protein>
    <submittedName>
        <fullName evidence="11">Farnesyl pyrophosphate synthase</fullName>
    </submittedName>
</protein>
<evidence type="ECO:0000256" key="7">
    <source>
        <dbReference type="ARBA" id="ARBA00022723"/>
    </source>
</evidence>
<dbReference type="Gene3D" id="1.10.600.10">
    <property type="entry name" value="Farnesyl Diphosphate Synthase"/>
    <property type="match status" value="1"/>
</dbReference>
<dbReference type="GO" id="GO:0005737">
    <property type="term" value="C:cytoplasm"/>
    <property type="evidence" value="ECO:0007669"/>
    <property type="project" value="TreeGrafter"/>
</dbReference>
<dbReference type="Pfam" id="PF00348">
    <property type="entry name" value="polyprenyl_synt"/>
    <property type="match status" value="1"/>
</dbReference>
<keyword evidence="7" id="KW-0479">Metal-binding</keyword>
<dbReference type="CDD" id="cd00685">
    <property type="entry name" value="Trans_IPPS_HT"/>
    <property type="match status" value="1"/>
</dbReference>
<comment type="cofactor">
    <cofactor evidence="1">
        <name>Mg(2+)</name>
        <dbReference type="ChEBI" id="CHEBI:18420"/>
    </cofactor>
</comment>
<keyword evidence="5" id="KW-0444">Lipid biosynthesis</keyword>
<comment type="pathway">
    <text evidence="3">Isoprenoid biosynthesis; farnesyl diphosphate biosynthesis; farnesyl diphosphate from geranyl diphosphate and isopentenyl diphosphate: step 1/1.</text>
</comment>
<evidence type="ECO:0000256" key="2">
    <source>
        <dbReference type="ARBA" id="ARBA00004932"/>
    </source>
</evidence>
<keyword evidence="6 10" id="KW-0808">Transferase</keyword>
<dbReference type="OrthoDB" id="10257492at2759"/>
<evidence type="ECO:0000256" key="5">
    <source>
        <dbReference type="ARBA" id="ARBA00022516"/>
    </source>
</evidence>
<evidence type="ECO:0000256" key="6">
    <source>
        <dbReference type="ARBA" id="ARBA00022679"/>
    </source>
</evidence>
<comment type="caution">
    <text evidence="11">The sequence shown here is derived from an EMBL/GenBank/DDBJ whole genome shotgun (WGS) entry which is preliminary data.</text>
</comment>
<evidence type="ECO:0000256" key="4">
    <source>
        <dbReference type="ARBA" id="ARBA00006706"/>
    </source>
</evidence>
<dbReference type="PANTHER" id="PTHR11525:SF0">
    <property type="entry name" value="FARNESYL PYROPHOSPHATE SYNTHASE"/>
    <property type="match status" value="1"/>
</dbReference>
<keyword evidence="8" id="KW-0460">Magnesium</keyword>
<dbReference type="PROSITE" id="PS00723">
    <property type="entry name" value="POLYPRENYL_SYNTHASE_1"/>
    <property type="match status" value="1"/>
</dbReference>
<dbReference type="FunFam" id="1.10.600.10:FF:000006">
    <property type="entry name" value="Farnesyl pyrophosphate synthase"/>
    <property type="match status" value="1"/>
</dbReference>
<dbReference type="GO" id="GO:0004161">
    <property type="term" value="F:dimethylallyltranstransferase activity"/>
    <property type="evidence" value="ECO:0007669"/>
    <property type="project" value="TreeGrafter"/>
</dbReference>
<dbReference type="GO" id="GO:0004337">
    <property type="term" value="F:(2E,6E)-farnesyl diphosphate synthase activity"/>
    <property type="evidence" value="ECO:0007669"/>
    <property type="project" value="TreeGrafter"/>
</dbReference>
<reference evidence="11 12" key="1">
    <citation type="submission" date="2016-03" db="EMBL/GenBank/DDBJ databases">
        <title>Choanephora cucurbitarum.</title>
        <authorList>
            <person name="Min B."/>
            <person name="Park H."/>
            <person name="Park J.-H."/>
            <person name="Shin H.-D."/>
            <person name="Choi I.-G."/>
        </authorList>
    </citation>
    <scope>NUCLEOTIDE SEQUENCE [LARGE SCALE GENOMIC DNA]</scope>
    <source>
        <strain evidence="11 12">KUS-F28377</strain>
    </source>
</reference>
<accession>A0A1C7NP81</accession>
<evidence type="ECO:0000256" key="1">
    <source>
        <dbReference type="ARBA" id="ARBA00001946"/>
    </source>
</evidence>
<dbReference type="EMBL" id="LUGH01000029">
    <property type="protein sequence ID" value="OBZ90897.1"/>
    <property type="molecule type" value="Genomic_DNA"/>
</dbReference>
<keyword evidence="9" id="KW-0443">Lipid metabolism</keyword>
<dbReference type="SFLD" id="SFLDS00005">
    <property type="entry name" value="Isoprenoid_Synthase_Type_I"/>
    <property type="match status" value="1"/>
</dbReference>
<keyword evidence="12" id="KW-1185">Reference proteome</keyword>
<gene>
    <name evidence="11" type="primary">ERG20</name>
    <name evidence="11" type="ORF">A0J61_01047</name>
</gene>
<comment type="similarity">
    <text evidence="4 10">Belongs to the FPP/GGPP synthase family.</text>
</comment>
<dbReference type="InterPro" id="IPR008949">
    <property type="entry name" value="Isoprenoid_synthase_dom_sf"/>
</dbReference>
<dbReference type="InterPro" id="IPR039702">
    <property type="entry name" value="FPS1-like"/>
</dbReference>
<evidence type="ECO:0000313" key="11">
    <source>
        <dbReference type="EMBL" id="OBZ90897.1"/>
    </source>
</evidence>
<dbReference type="Proteomes" id="UP000093000">
    <property type="component" value="Unassembled WGS sequence"/>
</dbReference>
<evidence type="ECO:0000256" key="3">
    <source>
        <dbReference type="ARBA" id="ARBA00005035"/>
    </source>
</evidence>
<comment type="pathway">
    <text evidence="2">Isoprenoid biosynthesis; geranyl diphosphate biosynthesis; geranyl diphosphate from dimethylallyl diphosphate and isopentenyl diphosphate: step 1/1.</text>
</comment>
<dbReference type="GO" id="GO:0045337">
    <property type="term" value="P:farnesyl diphosphate biosynthetic process"/>
    <property type="evidence" value="ECO:0007669"/>
    <property type="project" value="TreeGrafter"/>
</dbReference>
<dbReference type="InParanoid" id="A0A1C7NP81"/>
<dbReference type="PROSITE" id="PS00444">
    <property type="entry name" value="POLYPRENYL_SYNTHASE_2"/>
    <property type="match status" value="1"/>
</dbReference>
<evidence type="ECO:0000313" key="12">
    <source>
        <dbReference type="Proteomes" id="UP000093000"/>
    </source>
</evidence>
<organism evidence="11 12">
    <name type="scientific">Choanephora cucurbitarum</name>
    <dbReference type="NCBI Taxonomy" id="101091"/>
    <lineage>
        <taxon>Eukaryota</taxon>
        <taxon>Fungi</taxon>
        <taxon>Fungi incertae sedis</taxon>
        <taxon>Mucoromycota</taxon>
        <taxon>Mucoromycotina</taxon>
        <taxon>Mucoromycetes</taxon>
        <taxon>Mucorales</taxon>
        <taxon>Mucorineae</taxon>
        <taxon>Choanephoraceae</taxon>
        <taxon>Choanephoroideae</taxon>
        <taxon>Choanephora</taxon>
    </lineage>
</organism>
<dbReference type="PANTHER" id="PTHR11525">
    <property type="entry name" value="FARNESYL-PYROPHOSPHATE SYNTHETASE"/>
    <property type="match status" value="1"/>
</dbReference>
<dbReference type="GO" id="GO:0046872">
    <property type="term" value="F:metal ion binding"/>
    <property type="evidence" value="ECO:0007669"/>
    <property type="project" value="UniProtKB-KW"/>
</dbReference>
<evidence type="ECO:0000256" key="8">
    <source>
        <dbReference type="ARBA" id="ARBA00022842"/>
    </source>
</evidence>
<proteinExistence type="inferred from homology"/>
<dbReference type="STRING" id="101091.A0A1C7NP81"/>
<evidence type="ECO:0000256" key="9">
    <source>
        <dbReference type="ARBA" id="ARBA00023098"/>
    </source>
</evidence>
<sequence length="352" mass="40619">MVAVKLQKEENRQAFLKVFPTLADEVLAELRKYNMPEDAYEWTKKMLYYNVPGGKLNRGISVVDTVRILKGDSVTEDDIFKATVLGWLIEFLQAFFLVSDDIMDASITRRGQPCWYKSEGVGMVAINDAFILESCIYIFLKKYFKKTNYYIELVELFHEVTFQTELGQLCDLITAPEDHVDLSKFSIKKHQFIVIYKTAYYSFYLPVALAMHMVGVKNEEAFKQAHDILIPLGEYFQVQDDYLDCYGAPEVIGKIGTDIMDNKCSWLINQALAKASPEQRKTLDENYGKKNADSEAKVKQIYIDLDIEGTYKAYEEKSFNDLNALIDQLDESAGLKKMVFTEFMDKIYKRTK</sequence>
<dbReference type="AlphaFoldDB" id="A0A1C7NP81"/>
<name>A0A1C7NP81_9FUNG</name>
<dbReference type="InterPro" id="IPR033749">
    <property type="entry name" value="Polyprenyl_synt_CS"/>
</dbReference>
<dbReference type="SUPFAM" id="SSF48576">
    <property type="entry name" value="Terpenoid synthases"/>
    <property type="match status" value="1"/>
</dbReference>
<dbReference type="InterPro" id="IPR000092">
    <property type="entry name" value="Polyprenyl_synt"/>
</dbReference>
<dbReference type="FunCoup" id="A0A1C7NP81">
    <property type="interactions" value="597"/>
</dbReference>
<evidence type="ECO:0000256" key="10">
    <source>
        <dbReference type="RuleBase" id="RU004466"/>
    </source>
</evidence>
<dbReference type="SFLD" id="SFLDG01017">
    <property type="entry name" value="Polyprenyl_Transferase_Like"/>
    <property type="match status" value="1"/>
</dbReference>